<accession>A0ABN8XX04</accession>
<dbReference type="Proteomes" id="UP001176941">
    <property type="component" value="Chromosome 11"/>
</dbReference>
<reference evidence="1" key="1">
    <citation type="submission" date="2023-04" db="EMBL/GenBank/DDBJ databases">
        <authorList>
            <consortium name="ELIXIR-Norway"/>
        </authorList>
    </citation>
    <scope>NUCLEOTIDE SEQUENCE [LARGE SCALE GENOMIC DNA]</scope>
</reference>
<keyword evidence="2" id="KW-1185">Reference proteome</keyword>
<proteinExistence type="predicted"/>
<protein>
    <submittedName>
        <fullName evidence="1">Uncharacterized protein</fullName>
    </submittedName>
</protein>
<dbReference type="EMBL" id="OX459947">
    <property type="protein sequence ID" value="CAI9153870.1"/>
    <property type="molecule type" value="Genomic_DNA"/>
</dbReference>
<evidence type="ECO:0000313" key="1">
    <source>
        <dbReference type="EMBL" id="CAI9153870.1"/>
    </source>
</evidence>
<sequence>MDGKKENERSVKAFIIEIKYHQELKSPKHWINYFSKKKLNLDKLRFLGPRGNLALEGGGAGAALAARLLTCYKNKNIVIVTKMLQPCSSIFVLQGRQHVSKNIYLSPMFRLKDINTKGTFCPE</sequence>
<gene>
    <name evidence="1" type="ORF">MRATA1EN1_LOCUS2832</name>
</gene>
<evidence type="ECO:0000313" key="2">
    <source>
        <dbReference type="Proteomes" id="UP001176941"/>
    </source>
</evidence>
<organism evidence="1 2">
    <name type="scientific">Rangifer tarandus platyrhynchus</name>
    <name type="common">Svalbard reindeer</name>
    <dbReference type="NCBI Taxonomy" id="3082113"/>
    <lineage>
        <taxon>Eukaryota</taxon>
        <taxon>Metazoa</taxon>
        <taxon>Chordata</taxon>
        <taxon>Craniata</taxon>
        <taxon>Vertebrata</taxon>
        <taxon>Euteleostomi</taxon>
        <taxon>Mammalia</taxon>
        <taxon>Eutheria</taxon>
        <taxon>Laurasiatheria</taxon>
        <taxon>Artiodactyla</taxon>
        <taxon>Ruminantia</taxon>
        <taxon>Pecora</taxon>
        <taxon>Cervidae</taxon>
        <taxon>Odocoileinae</taxon>
        <taxon>Rangifer</taxon>
    </lineage>
</organism>
<name>A0ABN8XX04_RANTA</name>